<organism evidence="1 3">
    <name type="scientific">Serratia odorifera</name>
    <dbReference type="NCBI Taxonomy" id="618"/>
    <lineage>
        <taxon>Bacteria</taxon>
        <taxon>Pseudomonadati</taxon>
        <taxon>Pseudomonadota</taxon>
        <taxon>Gammaproteobacteria</taxon>
        <taxon>Enterobacterales</taxon>
        <taxon>Yersiniaceae</taxon>
        <taxon>Serratia</taxon>
    </lineage>
</organism>
<dbReference type="KEGG" id="sof:NCTC11214_00192"/>
<name>A0A447KK36_SEROD</name>
<dbReference type="KEGG" id="sof:NCTC11214_00022"/>
<reference evidence="1 3" key="1">
    <citation type="submission" date="2018-12" db="EMBL/GenBank/DDBJ databases">
        <authorList>
            <consortium name="Pathogen Informatics"/>
        </authorList>
    </citation>
    <scope>NUCLEOTIDE SEQUENCE [LARGE SCALE GENOMIC DNA]</scope>
    <source>
        <strain evidence="1 3">NCTC11214</strain>
    </source>
</reference>
<sequence length="49" mass="5868">MNPKTNNKQTQNKLKTIPLKPLQKIKLLNINEMIYFKVMRHFVSKCPVR</sequence>
<gene>
    <name evidence="1" type="ORF">NCTC11214_00022</name>
    <name evidence="2" type="ORF">NCTC11214_00192</name>
</gene>
<dbReference type="Proteomes" id="UP000281391">
    <property type="component" value="Chromosome"/>
</dbReference>
<dbReference type="EMBL" id="LR134117">
    <property type="protein sequence ID" value="VDZ51076.1"/>
    <property type="molecule type" value="Genomic_DNA"/>
</dbReference>
<evidence type="ECO:0000313" key="1">
    <source>
        <dbReference type="EMBL" id="VDZ51076.1"/>
    </source>
</evidence>
<dbReference type="EMBL" id="LR134117">
    <property type="protein sequence ID" value="VDZ51414.1"/>
    <property type="molecule type" value="Genomic_DNA"/>
</dbReference>
<accession>A0A447KK36</accession>
<evidence type="ECO:0000313" key="2">
    <source>
        <dbReference type="EMBL" id="VDZ51414.1"/>
    </source>
</evidence>
<protein>
    <submittedName>
        <fullName evidence="1">Uncharacterized protein</fullName>
    </submittedName>
</protein>
<dbReference type="AlphaFoldDB" id="A0A447KK36"/>
<proteinExistence type="predicted"/>
<evidence type="ECO:0000313" key="3">
    <source>
        <dbReference type="Proteomes" id="UP000281391"/>
    </source>
</evidence>